<dbReference type="GO" id="GO:0016747">
    <property type="term" value="F:acyltransferase activity, transferring groups other than amino-acyl groups"/>
    <property type="evidence" value="ECO:0007669"/>
    <property type="project" value="InterPro"/>
</dbReference>
<accession>A0A7G5FEF9</accession>
<evidence type="ECO:0000259" key="2">
    <source>
        <dbReference type="Pfam" id="PF01757"/>
    </source>
</evidence>
<feature type="transmembrane region" description="Helical" evidence="1">
    <location>
        <begin position="171"/>
        <end position="188"/>
    </location>
</feature>
<dbReference type="Proteomes" id="UP000515570">
    <property type="component" value="Chromosome"/>
</dbReference>
<sequence length="381" mass="43436">MKVAVEKKQYLEWPDAARGLSILGVLFLHATLAVPNGEFSLPARINEFLDPMRMPLFFVVSGFLAAKVLHFSLRELLFKRLWFIGLPYFMWAPVELWLKYREWHHFLDDKAPTLEMVLDATKEGANLLWFLYCLVIVTAFAWITRRLSTPWALAVSFVPLVFLLIPERPIIVNHVMLYLPIFMVGVRLKSLIISFTEHIFHPLSLAATAVTWWMYLELHNIWLTKWSVDFQGWLLPGHVVLSFDDSELVVRLVLRILALPAALTLAVLLTKIPGVFPLLRFFGRNTLVLYIGHGFGLTLLFNYQFLFSGLPFELGATNPLHNTTVWVWACVAFSLIGGAAFHGISRIPVLGWTVKPPAVYHQLVSTKAPAQARSAHRLLLK</sequence>
<dbReference type="PANTHER" id="PTHR37312:SF1">
    <property type="entry name" value="MEMBRANE-BOUND ACYLTRANSFERASE YKRP-RELATED"/>
    <property type="match status" value="1"/>
</dbReference>
<feature type="transmembrane region" description="Helical" evidence="1">
    <location>
        <begin position="248"/>
        <end position="269"/>
    </location>
</feature>
<evidence type="ECO:0000313" key="3">
    <source>
        <dbReference type="EMBL" id="QMV85000.1"/>
    </source>
</evidence>
<dbReference type="InterPro" id="IPR002656">
    <property type="entry name" value="Acyl_transf_3_dom"/>
</dbReference>
<keyword evidence="1" id="KW-0812">Transmembrane</keyword>
<dbReference type="AlphaFoldDB" id="A0A7G5FEF9"/>
<dbReference type="PANTHER" id="PTHR37312">
    <property type="entry name" value="MEMBRANE-BOUND ACYLTRANSFERASE YKRP-RELATED"/>
    <property type="match status" value="1"/>
</dbReference>
<keyword evidence="1" id="KW-1133">Transmembrane helix</keyword>
<keyword evidence="3" id="KW-0012">Acyltransferase</keyword>
<gene>
    <name evidence="3" type="ORF">HW450_11805</name>
</gene>
<dbReference type="InterPro" id="IPR052734">
    <property type="entry name" value="Nod_factor_acetyltransferase"/>
</dbReference>
<feature type="transmembrane region" description="Helical" evidence="1">
    <location>
        <begin position="281"/>
        <end position="305"/>
    </location>
</feature>
<evidence type="ECO:0000313" key="4">
    <source>
        <dbReference type="Proteomes" id="UP000515570"/>
    </source>
</evidence>
<dbReference type="Pfam" id="PF01757">
    <property type="entry name" value="Acyl_transf_3"/>
    <property type="match status" value="1"/>
</dbReference>
<feature type="transmembrane region" description="Helical" evidence="1">
    <location>
        <begin position="54"/>
        <end position="73"/>
    </location>
</feature>
<reference evidence="3 4" key="1">
    <citation type="submission" date="2020-07" db="EMBL/GenBank/DDBJ databases">
        <title>non toxigenic Corynebacterium sp. nov from a clinical source.</title>
        <authorList>
            <person name="Bernier A.-M."/>
            <person name="Bernard K."/>
        </authorList>
    </citation>
    <scope>NUCLEOTIDE SEQUENCE [LARGE SCALE GENOMIC DNA]</scope>
    <source>
        <strain evidence="4">NML 93-0612</strain>
    </source>
</reference>
<keyword evidence="1" id="KW-0472">Membrane</keyword>
<feature type="domain" description="Acyltransferase 3" evidence="2">
    <location>
        <begin position="12"/>
        <end position="338"/>
    </location>
</feature>
<feature type="transmembrane region" description="Helical" evidence="1">
    <location>
        <begin position="325"/>
        <end position="345"/>
    </location>
</feature>
<organism evidence="3 4">
    <name type="scientific">Corynebacterium hindlerae</name>
    <dbReference type="NCBI Taxonomy" id="699041"/>
    <lineage>
        <taxon>Bacteria</taxon>
        <taxon>Bacillati</taxon>
        <taxon>Actinomycetota</taxon>
        <taxon>Actinomycetes</taxon>
        <taxon>Mycobacteriales</taxon>
        <taxon>Corynebacteriaceae</taxon>
        <taxon>Corynebacterium</taxon>
    </lineage>
</organism>
<keyword evidence="3" id="KW-0808">Transferase</keyword>
<dbReference type="EMBL" id="CP059833">
    <property type="protein sequence ID" value="QMV85000.1"/>
    <property type="molecule type" value="Genomic_DNA"/>
</dbReference>
<proteinExistence type="predicted"/>
<keyword evidence="4" id="KW-1185">Reference proteome</keyword>
<feature type="transmembrane region" description="Helical" evidence="1">
    <location>
        <begin position="16"/>
        <end position="34"/>
    </location>
</feature>
<name>A0A7G5FEF9_9CORY</name>
<protein>
    <submittedName>
        <fullName evidence="3">Acyltransferase family protein</fullName>
    </submittedName>
</protein>
<feature type="transmembrane region" description="Helical" evidence="1">
    <location>
        <begin position="200"/>
        <end position="216"/>
    </location>
</feature>
<dbReference type="RefSeq" id="WP_182385807.1">
    <property type="nucleotide sequence ID" value="NZ_CP059833.1"/>
</dbReference>
<feature type="transmembrane region" description="Helical" evidence="1">
    <location>
        <begin position="124"/>
        <end position="143"/>
    </location>
</feature>
<evidence type="ECO:0000256" key="1">
    <source>
        <dbReference type="SAM" id="Phobius"/>
    </source>
</evidence>